<proteinExistence type="inferred from homology"/>
<dbReference type="PANTHER" id="PTHR12358">
    <property type="entry name" value="SPHINGOSINE KINASE"/>
    <property type="match status" value="1"/>
</dbReference>
<dbReference type="InterPro" id="IPR050187">
    <property type="entry name" value="Lipid_Phosphate_FormReg"/>
</dbReference>
<keyword evidence="7" id="KW-0444">Lipid biosynthesis</keyword>
<dbReference type="Gene3D" id="2.60.200.40">
    <property type="match status" value="1"/>
</dbReference>
<keyword evidence="3 10" id="KW-0808">Transferase</keyword>
<evidence type="ECO:0000256" key="4">
    <source>
        <dbReference type="ARBA" id="ARBA00022741"/>
    </source>
</evidence>
<organism evidence="10 11">
    <name type="scientific">Brachybacterium rhamnosum</name>
    <dbReference type="NCBI Taxonomy" id="173361"/>
    <lineage>
        <taxon>Bacteria</taxon>
        <taxon>Bacillati</taxon>
        <taxon>Actinomycetota</taxon>
        <taxon>Actinomycetes</taxon>
        <taxon>Micrococcales</taxon>
        <taxon>Dermabacteraceae</taxon>
        <taxon>Brachybacterium</taxon>
    </lineage>
</organism>
<dbReference type="RefSeq" id="WP_343905004.1">
    <property type="nucleotide sequence ID" value="NZ_BAAAIS010000003.1"/>
</dbReference>
<evidence type="ECO:0000256" key="7">
    <source>
        <dbReference type="ARBA" id="ARBA00023209"/>
    </source>
</evidence>
<keyword evidence="7" id="KW-0594">Phospholipid biosynthesis</keyword>
<keyword evidence="6" id="KW-0067">ATP-binding</keyword>
<gene>
    <name evidence="10" type="ORF">ACFSDA_12135</name>
</gene>
<evidence type="ECO:0000313" key="10">
    <source>
        <dbReference type="EMBL" id="MFD1835818.1"/>
    </source>
</evidence>
<dbReference type="InterPro" id="IPR001206">
    <property type="entry name" value="Diacylglycerol_kinase_cat_dom"/>
</dbReference>
<evidence type="ECO:0000256" key="5">
    <source>
        <dbReference type="ARBA" id="ARBA00022777"/>
    </source>
</evidence>
<dbReference type="PANTHER" id="PTHR12358:SF106">
    <property type="entry name" value="LIPID KINASE YEGS"/>
    <property type="match status" value="1"/>
</dbReference>
<comment type="cofactor">
    <cofactor evidence="1">
        <name>Mg(2+)</name>
        <dbReference type="ChEBI" id="CHEBI:18420"/>
    </cofactor>
</comment>
<dbReference type="GO" id="GO:0016301">
    <property type="term" value="F:kinase activity"/>
    <property type="evidence" value="ECO:0007669"/>
    <property type="project" value="UniProtKB-KW"/>
</dbReference>
<evidence type="ECO:0000256" key="2">
    <source>
        <dbReference type="ARBA" id="ARBA00005983"/>
    </source>
</evidence>
<keyword evidence="7" id="KW-0443">Lipid metabolism</keyword>
<dbReference type="Proteomes" id="UP001597280">
    <property type="component" value="Unassembled WGS sequence"/>
</dbReference>
<keyword evidence="5 10" id="KW-0418">Kinase</keyword>
<evidence type="ECO:0000313" key="11">
    <source>
        <dbReference type="Proteomes" id="UP001597280"/>
    </source>
</evidence>
<evidence type="ECO:0000259" key="9">
    <source>
        <dbReference type="PROSITE" id="PS50146"/>
    </source>
</evidence>
<dbReference type="InterPro" id="IPR016064">
    <property type="entry name" value="NAD/diacylglycerol_kinase_sf"/>
</dbReference>
<evidence type="ECO:0000256" key="1">
    <source>
        <dbReference type="ARBA" id="ARBA00001946"/>
    </source>
</evidence>
<sequence>MSRLRVGLLANPAAAFGASHRVGRQVGQLLRLAGVSVVDLSGPTMHVARARALEVRDSLTALVVVGGDGTVALGAEIVAGTPVRLGIVPAGSGNDVARALDLPVDDPEASTRSLLHALSRPAVSVDALEVVSAGDQVPHHRSVALGTVNIGFDAQVNARANSYRRGRSTRYTAAVLRELLTLRDRPFWMEVDGGPREEIETSLLSICSTGWYGGGMHLVPNARMDDGAADLVTLTGVGRAKLLRFFPRVFRGTHTGVPGFAVRPVHEVTVGLRTGEGQRAYADGEAAAQLPLTVRVLPGAVRLLVDPDALRPAEAAAPEGHDRKEQP</sequence>
<comment type="similarity">
    <text evidence="2">Belongs to the diacylglycerol/lipid kinase family.</text>
</comment>
<evidence type="ECO:0000256" key="6">
    <source>
        <dbReference type="ARBA" id="ARBA00022840"/>
    </source>
</evidence>
<dbReference type="Pfam" id="PF19279">
    <property type="entry name" value="YegS_C"/>
    <property type="match status" value="1"/>
</dbReference>
<keyword evidence="11" id="KW-1185">Reference proteome</keyword>
<evidence type="ECO:0000256" key="8">
    <source>
        <dbReference type="ARBA" id="ARBA00023264"/>
    </source>
</evidence>
<dbReference type="SUPFAM" id="SSF111331">
    <property type="entry name" value="NAD kinase/diacylglycerol kinase-like"/>
    <property type="match status" value="1"/>
</dbReference>
<dbReference type="InterPro" id="IPR017438">
    <property type="entry name" value="ATP-NAD_kinase_N"/>
</dbReference>
<dbReference type="EC" id="2.7.1.-" evidence="10"/>
<feature type="domain" description="DAGKc" evidence="9">
    <location>
        <begin position="1"/>
        <end position="134"/>
    </location>
</feature>
<comment type="caution">
    <text evidence="10">The sequence shown here is derived from an EMBL/GenBank/DDBJ whole genome shotgun (WGS) entry which is preliminary data.</text>
</comment>
<accession>A0ABW4Q293</accession>
<name>A0ABW4Q293_9MICO</name>
<dbReference type="EMBL" id="JBHUFL010000003">
    <property type="protein sequence ID" value="MFD1835818.1"/>
    <property type="molecule type" value="Genomic_DNA"/>
</dbReference>
<evidence type="ECO:0000256" key="3">
    <source>
        <dbReference type="ARBA" id="ARBA00022679"/>
    </source>
</evidence>
<keyword evidence="8" id="KW-1208">Phospholipid metabolism</keyword>
<reference evidence="11" key="1">
    <citation type="journal article" date="2019" name="Int. J. Syst. Evol. Microbiol.">
        <title>The Global Catalogue of Microorganisms (GCM) 10K type strain sequencing project: providing services to taxonomists for standard genome sequencing and annotation.</title>
        <authorList>
            <consortium name="The Broad Institute Genomics Platform"/>
            <consortium name="The Broad Institute Genome Sequencing Center for Infectious Disease"/>
            <person name="Wu L."/>
            <person name="Ma J."/>
        </authorList>
    </citation>
    <scope>NUCLEOTIDE SEQUENCE [LARGE SCALE GENOMIC DNA]</scope>
    <source>
        <strain evidence="11">JCM 11650</strain>
    </source>
</reference>
<dbReference type="InterPro" id="IPR045540">
    <property type="entry name" value="YegS/DAGK_C"/>
</dbReference>
<keyword evidence="4" id="KW-0547">Nucleotide-binding</keyword>
<dbReference type="Gene3D" id="3.40.50.10330">
    <property type="entry name" value="Probable inorganic polyphosphate/atp-NAD kinase, domain 1"/>
    <property type="match status" value="1"/>
</dbReference>
<dbReference type="Pfam" id="PF00781">
    <property type="entry name" value="DAGK_cat"/>
    <property type="match status" value="1"/>
</dbReference>
<dbReference type="PROSITE" id="PS50146">
    <property type="entry name" value="DAGK"/>
    <property type="match status" value="1"/>
</dbReference>
<protein>
    <submittedName>
        <fullName evidence="10">Diacylglycerol/lipid kinase family protein</fullName>
        <ecNumber evidence="10">2.7.1.-</ecNumber>
    </submittedName>
</protein>